<feature type="transmembrane region" description="Helical" evidence="1">
    <location>
        <begin position="6"/>
        <end position="29"/>
    </location>
</feature>
<comment type="caution">
    <text evidence="2">The sequence shown here is derived from an EMBL/GenBank/DDBJ whole genome shotgun (WGS) entry which is preliminary data.</text>
</comment>
<evidence type="ECO:0000313" key="3">
    <source>
        <dbReference type="Proteomes" id="UP000029999"/>
    </source>
</evidence>
<dbReference type="STRING" id="392484.LP43_1597"/>
<accession>A0A0A0BFC4</accession>
<gene>
    <name evidence="2" type="ORF">LP43_1597</name>
</gene>
<keyword evidence="1" id="KW-0472">Membrane</keyword>
<organism evidence="2 3">
    <name type="scientific">Methylophaga thiooxydans</name>
    <dbReference type="NCBI Taxonomy" id="392484"/>
    <lineage>
        <taxon>Bacteria</taxon>
        <taxon>Pseudomonadati</taxon>
        <taxon>Pseudomonadota</taxon>
        <taxon>Gammaproteobacteria</taxon>
        <taxon>Thiotrichales</taxon>
        <taxon>Piscirickettsiaceae</taxon>
        <taxon>Methylophaga</taxon>
    </lineage>
</organism>
<proteinExistence type="predicted"/>
<dbReference type="Proteomes" id="UP000029999">
    <property type="component" value="Unassembled WGS sequence"/>
</dbReference>
<keyword evidence="1" id="KW-1133">Transmembrane helix</keyword>
<evidence type="ECO:0000313" key="2">
    <source>
        <dbReference type="EMBL" id="KGM06377.1"/>
    </source>
</evidence>
<dbReference type="AlphaFoldDB" id="A0A0A0BFC4"/>
<keyword evidence="1" id="KW-0812">Transmembrane</keyword>
<reference evidence="2 3" key="1">
    <citation type="submission" date="2014-09" db="EMBL/GenBank/DDBJ databases">
        <authorList>
            <person name="Grob C."/>
            <person name="Taubert M."/>
            <person name="Howat A.M."/>
            <person name="Burns O.J."/>
            <person name="Dixon J.L."/>
            <person name="Chen Y."/>
            <person name="Murrell J.C."/>
        </authorList>
    </citation>
    <scope>NUCLEOTIDE SEQUENCE [LARGE SCALE GENOMIC DNA]</scope>
    <source>
        <strain evidence="2">L4</strain>
    </source>
</reference>
<sequence length="38" mass="4026">MGFDAVVIGSIASVVICIVVVAVIVYNIVKNMDDKSQD</sequence>
<dbReference type="EMBL" id="JRQD01000004">
    <property type="protein sequence ID" value="KGM06377.1"/>
    <property type="molecule type" value="Genomic_DNA"/>
</dbReference>
<name>A0A0A0BFC4_9GAMM</name>
<protein>
    <submittedName>
        <fullName evidence="2">Uncharacterized protein</fullName>
    </submittedName>
</protein>
<evidence type="ECO:0000256" key="1">
    <source>
        <dbReference type="SAM" id="Phobius"/>
    </source>
</evidence>